<name>A0A7Z0AZU3_9BURK</name>
<dbReference type="Proteomes" id="UP000572540">
    <property type="component" value="Unassembled WGS sequence"/>
</dbReference>
<dbReference type="AlphaFoldDB" id="A0A7Z0AZU3"/>
<dbReference type="EMBL" id="JACCAU010000001">
    <property type="protein sequence ID" value="NYH16039.1"/>
    <property type="molecule type" value="Genomic_DNA"/>
</dbReference>
<reference evidence="1 2" key="1">
    <citation type="submission" date="2020-07" db="EMBL/GenBank/DDBJ databases">
        <title>Exploring microbial biodiversity for novel pathways involved in the catabolism of aromatic compounds derived from lignin.</title>
        <authorList>
            <person name="Elkins J."/>
        </authorList>
    </citation>
    <scope>NUCLEOTIDE SEQUENCE [LARGE SCALE GENOMIC DNA]</scope>
    <source>
        <strain evidence="1 2">H2C3B</strain>
    </source>
</reference>
<evidence type="ECO:0000313" key="1">
    <source>
        <dbReference type="EMBL" id="NYH16039.1"/>
    </source>
</evidence>
<proteinExistence type="predicted"/>
<comment type="caution">
    <text evidence="1">The sequence shown here is derived from an EMBL/GenBank/DDBJ whole genome shotgun (WGS) entry which is preliminary data.</text>
</comment>
<organism evidence="1 2">
    <name type="scientific">Paraburkholderia bryophila</name>
    <dbReference type="NCBI Taxonomy" id="420952"/>
    <lineage>
        <taxon>Bacteria</taxon>
        <taxon>Pseudomonadati</taxon>
        <taxon>Pseudomonadota</taxon>
        <taxon>Betaproteobacteria</taxon>
        <taxon>Burkholderiales</taxon>
        <taxon>Burkholderiaceae</taxon>
        <taxon>Paraburkholderia</taxon>
    </lineage>
</organism>
<sequence>MRIVAGVTPLYFVFDLLLATRQIGNQQNNNERNERGDRYCQHAWPRC</sequence>
<evidence type="ECO:0000313" key="2">
    <source>
        <dbReference type="Proteomes" id="UP000572540"/>
    </source>
</evidence>
<gene>
    <name evidence="1" type="ORF">GGD41_003267</name>
</gene>
<accession>A0A7Z0AZU3</accession>
<protein>
    <submittedName>
        <fullName evidence="1">Uncharacterized protein</fullName>
    </submittedName>
</protein>